<protein>
    <submittedName>
        <fullName evidence="2">Uncharacterized protein</fullName>
    </submittedName>
</protein>
<evidence type="ECO:0000313" key="2">
    <source>
        <dbReference type="EMBL" id="MBQ0852112.1"/>
    </source>
</evidence>
<dbReference type="Proteomes" id="UP000677413">
    <property type="component" value="Unassembled WGS sequence"/>
</dbReference>
<gene>
    <name evidence="2" type="ORF">J8N05_28560</name>
</gene>
<dbReference type="EMBL" id="JAGPYQ010000001">
    <property type="protein sequence ID" value="MBQ0852112.1"/>
    <property type="molecule type" value="Genomic_DNA"/>
</dbReference>
<feature type="compositionally biased region" description="Low complexity" evidence="1">
    <location>
        <begin position="103"/>
        <end position="117"/>
    </location>
</feature>
<sequence>MAMVPVALPLFVVAVLFYRRVLARIRQTGDAGVEIREEAGDEAVAAPRAPEEEAAALAATRAEGHRARDAILAEGRARRAAHCAAAETQLVIAVSELASNLAADGPRPARGAGNGAPSHGPPRTAPPA</sequence>
<evidence type="ECO:0000256" key="1">
    <source>
        <dbReference type="SAM" id="MobiDB-lite"/>
    </source>
</evidence>
<feature type="region of interest" description="Disordered" evidence="1">
    <location>
        <begin position="103"/>
        <end position="128"/>
    </location>
</feature>
<name>A0A940Y2P2_9ACTN</name>
<comment type="caution">
    <text evidence="2">The sequence shown here is derived from an EMBL/GenBank/DDBJ whole genome shotgun (WGS) entry which is preliminary data.</text>
</comment>
<dbReference type="RefSeq" id="WP_210887749.1">
    <property type="nucleotide sequence ID" value="NZ_JAGPYQ010000001.1"/>
</dbReference>
<feature type="compositionally biased region" description="Pro residues" evidence="1">
    <location>
        <begin position="119"/>
        <end position="128"/>
    </location>
</feature>
<feature type="region of interest" description="Disordered" evidence="1">
    <location>
        <begin position="39"/>
        <end position="60"/>
    </location>
</feature>
<proteinExistence type="predicted"/>
<evidence type="ECO:0000313" key="3">
    <source>
        <dbReference type="Proteomes" id="UP000677413"/>
    </source>
</evidence>
<keyword evidence="3" id="KW-1185">Reference proteome</keyword>
<reference evidence="2 3" key="1">
    <citation type="submission" date="2021-04" db="EMBL/GenBank/DDBJ databases">
        <authorList>
            <person name="Tang X."/>
            <person name="Zhou X."/>
            <person name="Chen X."/>
            <person name="Cernava T."/>
            <person name="Zhang C."/>
        </authorList>
    </citation>
    <scope>NUCLEOTIDE SEQUENCE [LARGE SCALE GENOMIC DNA]</scope>
    <source>
        <strain evidence="2 3">BH-SS-21</strain>
    </source>
</reference>
<dbReference type="AlphaFoldDB" id="A0A940Y2P2"/>
<organism evidence="2 3">
    <name type="scientific">Streptomyces liliiviolaceus</name>
    <dbReference type="NCBI Taxonomy" id="2823109"/>
    <lineage>
        <taxon>Bacteria</taxon>
        <taxon>Bacillati</taxon>
        <taxon>Actinomycetota</taxon>
        <taxon>Actinomycetes</taxon>
        <taxon>Kitasatosporales</taxon>
        <taxon>Streptomycetaceae</taxon>
        <taxon>Streptomyces</taxon>
    </lineage>
</organism>
<accession>A0A940Y2P2</accession>